<dbReference type="KEGG" id="mpsc:MPSYJ_27080"/>
<sequence>MATMIALWNPDEWPDGVAEHHFGLLAERGFGLSIVGPWSTGSRKYDIGYGDTVYMLMVGDRGRGVIRSGIALEGISQDGDWRGGDREANYIKRVEWRHFVPVEDALPTETLKDQIPEVNWDRMQASGVVIDEPAAQTLDDLWLAHIGQA</sequence>
<evidence type="ECO:0000313" key="1">
    <source>
        <dbReference type="EMBL" id="BBX69247.1"/>
    </source>
</evidence>
<dbReference type="RefSeq" id="WP_163722780.1">
    <property type="nucleotide sequence ID" value="NZ_AP022574.1"/>
</dbReference>
<accession>A0A7I7MBU6</accession>
<organism evidence="1 2">
    <name type="scientific">Mycolicibacterium psychrotolerans</name>
    <dbReference type="NCBI Taxonomy" id="216929"/>
    <lineage>
        <taxon>Bacteria</taxon>
        <taxon>Bacillati</taxon>
        <taxon>Actinomycetota</taxon>
        <taxon>Actinomycetes</taxon>
        <taxon>Mycobacteriales</taxon>
        <taxon>Mycobacteriaceae</taxon>
        <taxon>Mycolicibacterium</taxon>
    </lineage>
</organism>
<dbReference type="Proteomes" id="UP000466514">
    <property type="component" value="Chromosome"/>
</dbReference>
<dbReference type="AlphaFoldDB" id="A0A7I7MBU6"/>
<name>A0A7I7MBU6_9MYCO</name>
<evidence type="ECO:0008006" key="3">
    <source>
        <dbReference type="Google" id="ProtNLM"/>
    </source>
</evidence>
<evidence type="ECO:0000313" key="2">
    <source>
        <dbReference type="Proteomes" id="UP000466514"/>
    </source>
</evidence>
<dbReference type="EMBL" id="AP022574">
    <property type="protein sequence ID" value="BBX69247.1"/>
    <property type="molecule type" value="Genomic_DNA"/>
</dbReference>
<keyword evidence="2" id="KW-1185">Reference proteome</keyword>
<reference evidence="1 2" key="1">
    <citation type="journal article" date="2019" name="Emerg. Microbes Infect.">
        <title>Comprehensive subspecies identification of 175 nontuberculous mycobacteria species based on 7547 genomic profiles.</title>
        <authorList>
            <person name="Matsumoto Y."/>
            <person name="Kinjo T."/>
            <person name="Motooka D."/>
            <person name="Nabeya D."/>
            <person name="Jung N."/>
            <person name="Uechi K."/>
            <person name="Horii T."/>
            <person name="Iida T."/>
            <person name="Fujita J."/>
            <person name="Nakamura S."/>
        </authorList>
    </citation>
    <scope>NUCLEOTIDE SEQUENCE [LARGE SCALE GENOMIC DNA]</scope>
    <source>
        <strain evidence="1 2">JCM 13323</strain>
    </source>
</reference>
<proteinExistence type="predicted"/>
<gene>
    <name evidence="1" type="ORF">MPSYJ_27080</name>
</gene>
<protein>
    <recommendedName>
        <fullName evidence="3">EVE domain-containing protein</fullName>
    </recommendedName>
</protein>